<evidence type="ECO:0000256" key="4">
    <source>
        <dbReference type="PROSITE-ProRule" id="PRU00335"/>
    </source>
</evidence>
<dbReference type="Pfam" id="PF17754">
    <property type="entry name" value="TetR_C_14"/>
    <property type="match status" value="1"/>
</dbReference>
<accession>A0ABZ2L7K5</accession>
<dbReference type="EMBL" id="CP089983">
    <property type="protein sequence ID" value="WXB05175.1"/>
    <property type="molecule type" value="Genomic_DNA"/>
</dbReference>
<keyword evidence="7" id="KW-1185">Reference proteome</keyword>
<dbReference type="Proteomes" id="UP001374803">
    <property type="component" value="Chromosome"/>
</dbReference>
<dbReference type="Gene3D" id="1.10.357.10">
    <property type="entry name" value="Tetracycline Repressor, domain 2"/>
    <property type="match status" value="1"/>
</dbReference>
<dbReference type="SUPFAM" id="SSF46689">
    <property type="entry name" value="Homeodomain-like"/>
    <property type="match status" value="1"/>
</dbReference>
<proteinExistence type="predicted"/>
<name>A0ABZ2L7K5_9BACT</name>
<feature type="domain" description="HTH tetR-type" evidence="5">
    <location>
        <begin position="14"/>
        <end position="74"/>
    </location>
</feature>
<dbReference type="PROSITE" id="PS50977">
    <property type="entry name" value="HTH_TETR_2"/>
    <property type="match status" value="1"/>
</dbReference>
<keyword evidence="3" id="KW-0804">Transcription</keyword>
<reference evidence="6" key="1">
    <citation type="submission" date="2021-12" db="EMBL/GenBank/DDBJ databases">
        <title>Discovery of the Pendulisporaceae a myxobacterial family with distinct sporulation behavior and unique specialized metabolism.</title>
        <authorList>
            <person name="Garcia R."/>
            <person name="Popoff A."/>
            <person name="Bader C.D."/>
            <person name="Loehr J."/>
            <person name="Walesch S."/>
            <person name="Walt C."/>
            <person name="Boldt J."/>
            <person name="Bunk B."/>
            <person name="Haeckl F.J.F.P.J."/>
            <person name="Gunesch A.P."/>
            <person name="Birkelbach J."/>
            <person name="Nuebel U."/>
            <person name="Pietschmann T."/>
            <person name="Bach T."/>
            <person name="Mueller R."/>
        </authorList>
    </citation>
    <scope>NUCLEOTIDE SEQUENCE</scope>
    <source>
        <strain evidence="6">MSr11367</strain>
    </source>
</reference>
<feature type="DNA-binding region" description="H-T-H motif" evidence="4">
    <location>
        <begin position="37"/>
        <end position="56"/>
    </location>
</feature>
<keyword evidence="2 4" id="KW-0238">DNA-binding</keyword>
<evidence type="ECO:0000259" key="5">
    <source>
        <dbReference type="PROSITE" id="PS50977"/>
    </source>
</evidence>
<dbReference type="RefSeq" id="WP_394834817.1">
    <property type="nucleotide sequence ID" value="NZ_CP089929.1"/>
</dbReference>
<organism evidence="6 7">
    <name type="scientific">Pendulispora rubella</name>
    <dbReference type="NCBI Taxonomy" id="2741070"/>
    <lineage>
        <taxon>Bacteria</taxon>
        <taxon>Pseudomonadati</taxon>
        <taxon>Myxococcota</taxon>
        <taxon>Myxococcia</taxon>
        <taxon>Myxococcales</taxon>
        <taxon>Sorangiineae</taxon>
        <taxon>Pendulisporaceae</taxon>
        <taxon>Pendulispora</taxon>
    </lineage>
</organism>
<dbReference type="InterPro" id="IPR041347">
    <property type="entry name" value="MftR_C"/>
</dbReference>
<dbReference type="Gene3D" id="1.10.10.60">
    <property type="entry name" value="Homeodomain-like"/>
    <property type="match status" value="1"/>
</dbReference>
<keyword evidence="1" id="KW-0805">Transcription regulation</keyword>
<dbReference type="PANTHER" id="PTHR30055:SF234">
    <property type="entry name" value="HTH-TYPE TRANSCRIPTIONAL REGULATOR BETI"/>
    <property type="match status" value="1"/>
</dbReference>
<dbReference type="PRINTS" id="PR00455">
    <property type="entry name" value="HTHTETR"/>
</dbReference>
<gene>
    <name evidence="6" type="ORF">LVJ94_50805</name>
</gene>
<evidence type="ECO:0000313" key="7">
    <source>
        <dbReference type="Proteomes" id="UP001374803"/>
    </source>
</evidence>
<evidence type="ECO:0000256" key="3">
    <source>
        <dbReference type="ARBA" id="ARBA00023163"/>
    </source>
</evidence>
<sequence length="201" mass="22716">MKRKLPSLRERQRLETRRLVQKHATRLFLARGYDETTVNDVAEAAGVSSMTVYRHFPTKEDLVLRDEYNERVGERIASRPKSEPLVQRIGRTLIEDIGPMVGAGAPGGKELLLARVRLVMETPALRARQWEGQYAIQKAIVEALRDESNDPDWEFRLWVASGACCAAMRAAVMRWAEQDGRPDLSRLVADALAIAFEGQFP</sequence>
<dbReference type="InterPro" id="IPR009057">
    <property type="entry name" value="Homeodomain-like_sf"/>
</dbReference>
<protein>
    <submittedName>
        <fullName evidence="6">TetR/AcrR family transcriptional regulator</fullName>
    </submittedName>
</protein>
<dbReference type="Pfam" id="PF00440">
    <property type="entry name" value="TetR_N"/>
    <property type="match status" value="1"/>
</dbReference>
<dbReference type="PANTHER" id="PTHR30055">
    <property type="entry name" value="HTH-TYPE TRANSCRIPTIONAL REGULATOR RUTR"/>
    <property type="match status" value="1"/>
</dbReference>
<dbReference type="InterPro" id="IPR050109">
    <property type="entry name" value="HTH-type_TetR-like_transc_reg"/>
</dbReference>
<dbReference type="InterPro" id="IPR001647">
    <property type="entry name" value="HTH_TetR"/>
</dbReference>
<evidence type="ECO:0000256" key="2">
    <source>
        <dbReference type="ARBA" id="ARBA00023125"/>
    </source>
</evidence>
<evidence type="ECO:0000256" key="1">
    <source>
        <dbReference type="ARBA" id="ARBA00023015"/>
    </source>
</evidence>
<evidence type="ECO:0000313" key="6">
    <source>
        <dbReference type="EMBL" id="WXB05175.1"/>
    </source>
</evidence>